<organism evidence="8 9">
    <name type="scientific">Falsiroseomonas tokyonensis</name>
    <dbReference type="NCBI Taxonomy" id="430521"/>
    <lineage>
        <taxon>Bacteria</taxon>
        <taxon>Pseudomonadati</taxon>
        <taxon>Pseudomonadota</taxon>
        <taxon>Alphaproteobacteria</taxon>
        <taxon>Acetobacterales</taxon>
        <taxon>Roseomonadaceae</taxon>
        <taxon>Falsiroseomonas</taxon>
    </lineage>
</organism>
<dbReference type="NCBIfam" id="TIGR02432">
    <property type="entry name" value="lysidine_TilS_N"/>
    <property type="match status" value="1"/>
</dbReference>
<keyword evidence="1 6" id="KW-0436">Ligase</keyword>
<dbReference type="InterPro" id="IPR011063">
    <property type="entry name" value="TilS/TtcA_N"/>
</dbReference>
<evidence type="ECO:0000259" key="7">
    <source>
        <dbReference type="Pfam" id="PF01171"/>
    </source>
</evidence>
<dbReference type="HAMAP" id="MF_01161">
    <property type="entry name" value="tRNA_Ile_lys_synt"/>
    <property type="match status" value="1"/>
</dbReference>
<dbReference type="Pfam" id="PF01171">
    <property type="entry name" value="ATP_bind_3"/>
    <property type="match status" value="1"/>
</dbReference>
<protein>
    <recommendedName>
        <fullName evidence="6">tRNA(Ile)-lysidine synthase</fullName>
        <ecNumber evidence="6">6.3.4.19</ecNumber>
    </recommendedName>
    <alternativeName>
        <fullName evidence="6">tRNA(Ile)-2-lysyl-cytidine synthase</fullName>
    </alternativeName>
    <alternativeName>
        <fullName evidence="6">tRNA(Ile)-lysidine synthetase</fullName>
    </alternativeName>
</protein>
<dbReference type="PANTHER" id="PTHR43033:SF5">
    <property type="entry name" value="TRNA(ILE)-LYSIDINE SYNTHETASE"/>
    <property type="match status" value="1"/>
</dbReference>
<keyword evidence="3" id="KW-0547">Nucleotide-binding</keyword>
<evidence type="ECO:0000313" key="9">
    <source>
        <dbReference type="Proteomes" id="UP001595420"/>
    </source>
</evidence>
<proteinExistence type="inferred from homology"/>
<comment type="caution">
    <text evidence="6">Lacks conserved residue(s) required for the propagation of feature annotation.</text>
</comment>
<dbReference type="EC" id="6.3.4.19" evidence="6"/>
<dbReference type="InterPro" id="IPR012795">
    <property type="entry name" value="tRNA_Ile_lys_synt_N"/>
</dbReference>
<accession>A0ABV7C0H8</accession>
<evidence type="ECO:0000256" key="5">
    <source>
        <dbReference type="ARBA" id="ARBA00048539"/>
    </source>
</evidence>
<name>A0ABV7C0H8_9PROT</name>
<keyword evidence="2 6" id="KW-0819">tRNA processing</keyword>
<keyword evidence="4" id="KW-0067">ATP-binding</keyword>
<reference evidence="9" key="1">
    <citation type="journal article" date="2019" name="Int. J. Syst. Evol. Microbiol.">
        <title>The Global Catalogue of Microorganisms (GCM) 10K type strain sequencing project: providing services to taxonomists for standard genome sequencing and annotation.</title>
        <authorList>
            <consortium name="The Broad Institute Genomics Platform"/>
            <consortium name="The Broad Institute Genome Sequencing Center for Infectious Disease"/>
            <person name="Wu L."/>
            <person name="Ma J."/>
        </authorList>
    </citation>
    <scope>NUCLEOTIDE SEQUENCE [LARGE SCALE GENOMIC DNA]</scope>
    <source>
        <strain evidence="9">CGMCC 1.16855</strain>
    </source>
</reference>
<dbReference type="GO" id="GO:0032267">
    <property type="term" value="F:tRNA(Ile)-lysidine synthase activity"/>
    <property type="evidence" value="ECO:0007669"/>
    <property type="project" value="UniProtKB-EC"/>
</dbReference>
<dbReference type="PANTHER" id="PTHR43033">
    <property type="entry name" value="TRNA(ILE)-LYSIDINE SYNTHASE-RELATED"/>
    <property type="match status" value="1"/>
</dbReference>
<keyword evidence="9" id="KW-1185">Reference proteome</keyword>
<evidence type="ECO:0000256" key="6">
    <source>
        <dbReference type="HAMAP-Rule" id="MF_01161"/>
    </source>
</evidence>
<dbReference type="RefSeq" id="WP_216839941.1">
    <property type="nucleotide sequence ID" value="NZ_JAFNJS010000011.1"/>
</dbReference>
<dbReference type="EMBL" id="JBHRSB010000011">
    <property type="protein sequence ID" value="MFC3003491.1"/>
    <property type="molecule type" value="Genomic_DNA"/>
</dbReference>
<evidence type="ECO:0000256" key="3">
    <source>
        <dbReference type="ARBA" id="ARBA00022741"/>
    </source>
</evidence>
<gene>
    <name evidence="6 8" type="primary">tilS</name>
    <name evidence="8" type="ORF">ACFOD3_26590</name>
</gene>
<evidence type="ECO:0000256" key="1">
    <source>
        <dbReference type="ARBA" id="ARBA00022598"/>
    </source>
</evidence>
<keyword evidence="6" id="KW-0963">Cytoplasm</keyword>
<evidence type="ECO:0000256" key="2">
    <source>
        <dbReference type="ARBA" id="ARBA00022694"/>
    </source>
</evidence>
<comment type="caution">
    <text evidence="8">The sequence shown here is derived from an EMBL/GenBank/DDBJ whole genome shotgun (WGS) entry which is preliminary data.</text>
</comment>
<evidence type="ECO:0000256" key="4">
    <source>
        <dbReference type="ARBA" id="ARBA00022840"/>
    </source>
</evidence>
<feature type="domain" description="tRNA(Ile)-lysidine/2-thiocytidine synthase N-terminal" evidence="7">
    <location>
        <begin position="13"/>
        <end position="190"/>
    </location>
</feature>
<evidence type="ECO:0000313" key="8">
    <source>
        <dbReference type="EMBL" id="MFC3003491.1"/>
    </source>
</evidence>
<sequence>MAPLGPFGPTPTILAGVSGGPHSLALALLLARWVLARGGRLLAGIVDHGLRAESAKEAADVAGWLVARGIESRILRLGLAPGPGAQARARAGRLAALLDLATTEGAGWLALGQHRADQAETLLLRGLAGSGAAGLAGMAAARSAGAALLIRPLLGQAPARLEAVVAAAGLAPLRDPSNADPRFTRARLRAALADAAGQGPAVAALDQAARAFAARRARQAQVVAARLAVAVQLSEWGFGRLDLAALGRDEVAEAALAGLVRMVGGGAYAPSEAAVGRLLAQGAGTLGGARLTRQGLLLREAAAMAPAVPAVPGALWDGRFRLEGQPPLGLWLGPLGPAAASLPRPAWLPAAVAATLPALWRADRASRDTVLAEVPALAYSDFQTSFDIRLRFAPLGGAGG</sequence>
<comment type="similarity">
    <text evidence="6">Belongs to the tRNA(Ile)-lysidine synthase family.</text>
</comment>
<comment type="catalytic activity">
    <reaction evidence="5 6">
        <text>cytidine(34) in tRNA(Ile2) + L-lysine + ATP = lysidine(34) in tRNA(Ile2) + AMP + diphosphate + H(+)</text>
        <dbReference type="Rhea" id="RHEA:43744"/>
        <dbReference type="Rhea" id="RHEA-COMP:10625"/>
        <dbReference type="Rhea" id="RHEA-COMP:10670"/>
        <dbReference type="ChEBI" id="CHEBI:15378"/>
        <dbReference type="ChEBI" id="CHEBI:30616"/>
        <dbReference type="ChEBI" id="CHEBI:32551"/>
        <dbReference type="ChEBI" id="CHEBI:33019"/>
        <dbReference type="ChEBI" id="CHEBI:82748"/>
        <dbReference type="ChEBI" id="CHEBI:83665"/>
        <dbReference type="ChEBI" id="CHEBI:456215"/>
        <dbReference type="EC" id="6.3.4.19"/>
    </reaction>
</comment>
<dbReference type="Proteomes" id="UP001595420">
    <property type="component" value="Unassembled WGS sequence"/>
</dbReference>
<dbReference type="InterPro" id="IPR012094">
    <property type="entry name" value="tRNA_Ile_lys_synt"/>
</dbReference>
<comment type="subcellular location">
    <subcellularLocation>
        <location evidence="6">Cytoplasm</location>
    </subcellularLocation>
</comment>
<comment type="function">
    <text evidence="6">Ligates lysine onto the cytidine present at position 34 of the AUA codon-specific tRNA(Ile) that contains the anticodon CAU, in an ATP-dependent manner. Cytidine is converted to lysidine, thus changing the amino acid specificity of the tRNA from methionine to isoleucine.</text>
</comment>